<dbReference type="KEGG" id="pxi:J5O05_17705"/>
<accession>A0A975DKK2</accession>
<keyword evidence="3" id="KW-1185">Reference proteome</keyword>
<name>A0A975DKK2_9GAMM</name>
<feature type="transmembrane region" description="Helical" evidence="1">
    <location>
        <begin position="170"/>
        <end position="193"/>
    </location>
</feature>
<dbReference type="Proteomes" id="UP000664904">
    <property type="component" value="Plasmid unnamed5"/>
</dbReference>
<feature type="transmembrane region" description="Helical" evidence="1">
    <location>
        <begin position="108"/>
        <end position="127"/>
    </location>
</feature>
<protein>
    <submittedName>
        <fullName evidence="2">Uncharacterized protein</fullName>
    </submittedName>
</protein>
<evidence type="ECO:0000256" key="1">
    <source>
        <dbReference type="SAM" id="Phobius"/>
    </source>
</evidence>
<gene>
    <name evidence="2" type="ORF">J5O05_17705</name>
</gene>
<keyword evidence="1" id="KW-0812">Transmembrane</keyword>
<feature type="transmembrane region" description="Helical" evidence="1">
    <location>
        <begin position="209"/>
        <end position="227"/>
    </location>
</feature>
<dbReference type="EMBL" id="CP072135">
    <property type="protein sequence ID" value="QTH73349.1"/>
    <property type="molecule type" value="Genomic_DNA"/>
</dbReference>
<feature type="transmembrane region" description="Helical" evidence="1">
    <location>
        <begin position="133"/>
        <end position="158"/>
    </location>
</feature>
<dbReference type="AlphaFoldDB" id="A0A975DKK2"/>
<keyword evidence="1" id="KW-0472">Membrane</keyword>
<keyword evidence="1" id="KW-1133">Transmembrane helix</keyword>
<sequence length="236" mass="26910">MLVFILLSVLWIGYFLSQAQFRQQPAQQIVGIPAKNDAVLMATVVFIGLLLSFVGDNINFNREALYFRHGDFVKHDYLADSVWFFAPAYGCFSYAAWRWLSFFISRKIRWLSMLFGCAIGLVSYMAMMDSRAGTYVLSMTGSYSMLITIPAVLGLLLFKSGNQSRSSKPFFIASLGLVLATFADALIGQFWIFGHDGQGYYPLIREVNWLFYITSQLLLLHLPWCYVNAERQFART</sequence>
<reference evidence="2" key="1">
    <citation type="submission" date="2021-03" db="EMBL/GenBank/DDBJ databases">
        <title>Complete Genome of Pseudoalteromonas xiamenensis STKMTI.2, a new potential marine bacterium producing anti-Vibrio compounds.</title>
        <authorList>
            <person name="Handayani D.P."/>
            <person name="Isnansetyo A."/>
            <person name="Istiqomah I."/>
            <person name="Jumina J."/>
        </authorList>
    </citation>
    <scope>NUCLEOTIDE SEQUENCE</scope>
    <source>
        <strain evidence="2">STKMTI.2</strain>
        <plasmid evidence="2">unnamed5</plasmid>
    </source>
</reference>
<keyword evidence="2" id="KW-0614">Plasmid</keyword>
<geneLocation type="plasmid" evidence="2 3">
    <name>unnamed5</name>
</geneLocation>
<dbReference type="RefSeq" id="WP_208844961.1">
    <property type="nucleotide sequence ID" value="NZ_CP072135.1"/>
</dbReference>
<evidence type="ECO:0000313" key="2">
    <source>
        <dbReference type="EMBL" id="QTH73349.1"/>
    </source>
</evidence>
<proteinExistence type="predicted"/>
<evidence type="ECO:0000313" key="3">
    <source>
        <dbReference type="Proteomes" id="UP000664904"/>
    </source>
</evidence>
<feature type="transmembrane region" description="Helical" evidence="1">
    <location>
        <begin position="38"/>
        <end position="58"/>
    </location>
</feature>
<organism evidence="2 3">
    <name type="scientific">Pseudoalteromonas xiamenensis</name>
    <dbReference type="NCBI Taxonomy" id="882626"/>
    <lineage>
        <taxon>Bacteria</taxon>
        <taxon>Pseudomonadati</taxon>
        <taxon>Pseudomonadota</taxon>
        <taxon>Gammaproteobacteria</taxon>
        <taxon>Alteromonadales</taxon>
        <taxon>Pseudoalteromonadaceae</taxon>
        <taxon>Pseudoalteromonas</taxon>
    </lineage>
</organism>